<evidence type="ECO:0000256" key="1">
    <source>
        <dbReference type="RuleBase" id="RU000487"/>
    </source>
</evidence>
<protein>
    <submittedName>
        <fullName evidence="2">Uncharacterized protein</fullName>
    </submittedName>
</protein>
<dbReference type="EMBL" id="JAAALK010000079">
    <property type="protein sequence ID" value="KAG8098391.1"/>
    <property type="molecule type" value="Genomic_DNA"/>
</dbReference>
<dbReference type="InterPro" id="IPR004000">
    <property type="entry name" value="Actin"/>
</dbReference>
<evidence type="ECO:0000313" key="2">
    <source>
        <dbReference type="EMBL" id="KAG8098391.1"/>
    </source>
</evidence>
<dbReference type="SMART" id="SM00268">
    <property type="entry name" value="ACTIN"/>
    <property type="match status" value="1"/>
</dbReference>
<keyword evidence="3" id="KW-1185">Reference proteome</keyword>
<accession>A0A8J5WYS7</accession>
<dbReference type="GO" id="GO:0009654">
    <property type="term" value="C:photosystem II oxygen evolving complex"/>
    <property type="evidence" value="ECO:0007669"/>
    <property type="project" value="InterPro"/>
</dbReference>
<dbReference type="Proteomes" id="UP000729402">
    <property type="component" value="Unassembled WGS sequence"/>
</dbReference>
<name>A0A8J5WYS7_ZIZPA</name>
<evidence type="ECO:0000313" key="3">
    <source>
        <dbReference type="Proteomes" id="UP000729402"/>
    </source>
</evidence>
<sequence>MEDMLSYVLYSNIGWEMGEEGQILFTEPLFTPKALREQLAQLMFEKFNVSGFYDSEQAVLSLYAIGRISGCTVDIGHGKIDIAPVCEGAVQHIASKRFDIGGTDLTNLFVQELKKSNPSVNIDISDVERLKEQYACCAEDQLAFEAIGSSCRPERHTLPDGQVITIGKERYIVGEALYQPHILGLEDYGVVHQLVTSVSNVAPEYHRQLLENTMLCGGTVSMTGFEDRFQREANLSVSAICPSLVKPHRCQQQPRISSSSSGALSIHFTLPVAVAMAPYLHPGLTVASSQPRMLLVVACHASTGRRSACLSLSFGLAAATTLLQQRAARAAADEPANNGWWLTEFPLPVPKILNKELNNSETGTRSFVRNGIYIADIGPSFAAHAYRLRSTAFDLLALEDLLGHDASNYVNKYLRLKSTFMYYDFDKIITAADANQRPPLLDLATRLFDSFERLQLACTDKEDDKIASCYVDTKAILQEVMSTMA</sequence>
<comment type="similarity">
    <text evidence="1">Belongs to the actin family.</text>
</comment>
<dbReference type="GO" id="GO:0015979">
    <property type="term" value="P:photosynthesis"/>
    <property type="evidence" value="ECO:0007669"/>
    <property type="project" value="InterPro"/>
</dbReference>
<dbReference type="PANTHER" id="PTHR11937">
    <property type="entry name" value="ACTIN"/>
    <property type="match status" value="1"/>
</dbReference>
<reference evidence="2" key="1">
    <citation type="journal article" date="2021" name="bioRxiv">
        <title>Whole Genome Assembly and Annotation of Northern Wild Rice, Zizania palustris L., Supports a Whole Genome Duplication in the Zizania Genus.</title>
        <authorList>
            <person name="Haas M."/>
            <person name="Kono T."/>
            <person name="Macchietto M."/>
            <person name="Millas R."/>
            <person name="McGilp L."/>
            <person name="Shao M."/>
            <person name="Duquette J."/>
            <person name="Hirsch C.N."/>
            <person name="Kimball J."/>
        </authorList>
    </citation>
    <scope>NUCLEOTIDE SEQUENCE</scope>
    <source>
        <tissue evidence="2">Fresh leaf tissue</tissue>
    </source>
</reference>
<dbReference type="AlphaFoldDB" id="A0A8J5WYS7"/>
<dbReference type="FunFam" id="3.90.640.10:FF:000026">
    <property type="entry name" value="Actin-related protein 7"/>
    <property type="match status" value="1"/>
</dbReference>
<organism evidence="2 3">
    <name type="scientific">Zizania palustris</name>
    <name type="common">Northern wild rice</name>
    <dbReference type="NCBI Taxonomy" id="103762"/>
    <lineage>
        <taxon>Eukaryota</taxon>
        <taxon>Viridiplantae</taxon>
        <taxon>Streptophyta</taxon>
        <taxon>Embryophyta</taxon>
        <taxon>Tracheophyta</taxon>
        <taxon>Spermatophyta</taxon>
        <taxon>Magnoliopsida</taxon>
        <taxon>Liliopsida</taxon>
        <taxon>Poales</taxon>
        <taxon>Poaceae</taxon>
        <taxon>BOP clade</taxon>
        <taxon>Oryzoideae</taxon>
        <taxon>Oryzeae</taxon>
        <taxon>Zizaniinae</taxon>
        <taxon>Zizania</taxon>
    </lineage>
</organism>
<reference evidence="2" key="2">
    <citation type="submission" date="2021-02" db="EMBL/GenBank/DDBJ databases">
        <authorList>
            <person name="Kimball J.A."/>
            <person name="Haas M.W."/>
            <person name="Macchietto M."/>
            <person name="Kono T."/>
            <person name="Duquette J."/>
            <person name="Shao M."/>
        </authorList>
    </citation>
    <scope>NUCLEOTIDE SEQUENCE</scope>
    <source>
        <tissue evidence="2">Fresh leaf tissue</tissue>
    </source>
</reference>
<gene>
    <name evidence="2" type="ORF">GUJ93_ZPchr0013g36816</name>
</gene>
<dbReference type="Pfam" id="PF00022">
    <property type="entry name" value="Actin"/>
    <property type="match status" value="2"/>
</dbReference>
<dbReference type="GO" id="GO:0019898">
    <property type="term" value="C:extrinsic component of membrane"/>
    <property type="evidence" value="ECO:0007669"/>
    <property type="project" value="InterPro"/>
</dbReference>
<dbReference type="InterPro" id="IPR008797">
    <property type="entry name" value="PSII_PsbQ"/>
</dbReference>
<comment type="caution">
    <text evidence="2">The sequence shown here is derived from an EMBL/GenBank/DDBJ whole genome shotgun (WGS) entry which is preliminary data.</text>
</comment>
<proteinExistence type="inferred from homology"/>
<dbReference type="Pfam" id="PF05757">
    <property type="entry name" value="PsbQ"/>
    <property type="match status" value="1"/>
</dbReference>
<dbReference type="GO" id="GO:0005509">
    <property type="term" value="F:calcium ion binding"/>
    <property type="evidence" value="ECO:0007669"/>
    <property type="project" value="InterPro"/>
</dbReference>
<dbReference type="FunFam" id="1.20.120.290:FF:000003">
    <property type="entry name" value="Photosynthetic NDH subunit of lumenal location 3, chloroplastic"/>
    <property type="match status" value="1"/>
</dbReference>
<dbReference type="OrthoDB" id="74201at2759"/>